<keyword evidence="2" id="KW-1133">Transmembrane helix</keyword>
<dbReference type="GO" id="GO:0005975">
    <property type="term" value="P:carbohydrate metabolic process"/>
    <property type="evidence" value="ECO:0007669"/>
    <property type="project" value="UniProtKB-ARBA"/>
</dbReference>
<keyword evidence="3" id="KW-0732">Signal</keyword>
<feature type="signal peptide" evidence="3">
    <location>
        <begin position="1"/>
        <end position="35"/>
    </location>
</feature>
<dbReference type="Gene3D" id="2.160.20.10">
    <property type="entry name" value="Single-stranded right-handed beta-helix, Pectin lyase-like"/>
    <property type="match status" value="1"/>
</dbReference>
<dbReference type="SUPFAM" id="SSF49313">
    <property type="entry name" value="Cadherin-like"/>
    <property type="match status" value="1"/>
</dbReference>
<proteinExistence type="predicted"/>
<feature type="region of interest" description="Disordered" evidence="1">
    <location>
        <begin position="229"/>
        <end position="253"/>
    </location>
</feature>
<dbReference type="InterPro" id="IPR012334">
    <property type="entry name" value="Pectin_lyas_fold"/>
</dbReference>
<evidence type="ECO:0000313" key="5">
    <source>
        <dbReference type="Proteomes" id="UP000295198"/>
    </source>
</evidence>
<feature type="transmembrane region" description="Helical" evidence="2">
    <location>
        <begin position="506"/>
        <end position="524"/>
    </location>
</feature>
<dbReference type="AlphaFoldDB" id="A0A4Q4Z3S4"/>
<keyword evidence="2" id="KW-0472">Membrane</keyword>
<keyword evidence="2" id="KW-0812">Transmembrane</keyword>
<dbReference type="InterPro" id="IPR011050">
    <property type="entry name" value="Pectin_lyase_fold/virulence"/>
</dbReference>
<feature type="chain" id="PRO_5020530226" evidence="3">
    <location>
        <begin position="36"/>
        <end position="532"/>
    </location>
</feature>
<name>A0A4Q4Z3S4_9ACTN</name>
<feature type="compositionally biased region" description="Polar residues" evidence="1">
    <location>
        <begin position="229"/>
        <end position="239"/>
    </location>
</feature>
<keyword evidence="5" id="KW-1185">Reference proteome</keyword>
<accession>A0A4Q4Z3S4</accession>
<dbReference type="InterPro" id="IPR013783">
    <property type="entry name" value="Ig-like_fold"/>
</dbReference>
<dbReference type="Proteomes" id="UP000295198">
    <property type="component" value="Unassembled WGS sequence"/>
</dbReference>
<dbReference type="GO" id="GO:0016020">
    <property type="term" value="C:membrane"/>
    <property type="evidence" value="ECO:0007669"/>
    <property type="project" value="InterPro"/>
</dbReference>
<feature type="compositionally biased region" description="Low complexity" evidence="1">
    <location>
        <begin position="455"/>
        <end position="474"/>
    </location>
</feature>
<dbReference type="EMBL" id="SDKM01000063">
    <property type="protein sequence ID" value="RYP81616.1"/>
    <property type="molecule type" value="Genomic_DNA"/>
</dbReference>
<dbReference type="Gene3D" id="2.60.40.10">
    <property type="entry name" value="Immunoglobulins"/>
    <property type="match status" value="1"/>
</dbReference>
<dbReference type="GO" id="GO:0005509">
    <property type="term" value="F:calcium ion binding"/>
    <property type="evidence" value="ECO:0007669"/>
    <property type="project" value="InterPro"/>
</dbReference>
<dbReference type="SUPFAM" id="SSF51126">
    <property type="entry name" value="Pectin lyase-like"/>
    <property type="match status" value="1"/>
</dbReference>
<evidence type="ECO:0000256" key="1">
    <source>
        <dbReference type="SAM" id="MobiDB-lite"/>
    </source>
</evidence>
<feature type="region of interest" description="Disordered" evidence="1">
    <location>
        <begin position="455"/>
        <end position="502"/>
    </location>
</feature>
<dbReference type="Pfam" id="PF05345">
    <property type="entry name" value="He_PIG"/>
    <property type="match status" value="1"/>
</dbReference>
<feature type="compositionally biased region" description="Pro residues" evidence="1">
    <location>
        <begin position="241"/>
        <end position="252"/>
    </location>
</feature>
<sequence length="532" mass="53531">MSIAGQRPVRRLGALILLLAAVSLGAMALAPPAGAADITVACDGDTTGTTFTLTADCATTEPLTVPDGFTIDGAGFTISATDAGGPQWNGAIVTNAGSSMNIQNVTIMGPANGFQLCTNAGNVLYGIWFNGASGTVDNVIVDHIWQQQNNAFPSCQTGRAIRADSGGATRTVDITATTVRDYQKSGFEARAGVTMSVAAGSVAGPPHPLEGLIAQNGVTFVGVTSGRVENSTIHGSSDQAPGPPPCPLPPAPGACNPSNGTGVLLFGASGVTVTRNTFTGLGTDIGVAVSAGSTGNTISFNRVARNPSDNPDNTDATGIGIWVNSAAEVPSSATLICNTFDGWRSDRNIVGALQIDCTPLPAGTECERYSAHTPDVQGGPEAAGRATSPRPLLRPAEPVTWTLEAGDLPPGLELATGGAITGTLPRNSAGTYQFTVRATDATDLTATTELSIRVAPGCAPAPSPSSTAEPGTGPDNQPSSLVPTAVAAGDPGPARDATGSADDSGGWWWLTVAGAAALTALGLARRLRNHGN</sequence>
<organism evidence="4 5">
    <name type="scientific">Nocardioides guangzhouensis</name>
    <dbReference type="NCBI Taxonomy" id="2497878"/>
    <lineage>
        <taxon>Bacteria</taxon>
        <taxon>Bacillati</taxon>
        <taxon>Actinomycetota</taxon>
        <taxon>Actinomycetes</taxon>
        <taxon>Propionibacteriales</taxon>
        <taxon>Nocardioidaceae</taxon>
        <taxon>Nocardioides</taxon>
    </lineage>
</organism>
<evidence type="ECO:0000256" key="2">
    <source>
        <dbReference type="SAM" id="Phobius"/>
    </source>
</evidence>
<protein>
    <submittedName>
        <fullName evidence="4">Uncharacterized protein</fullName>
    </submittedName>
</protein>
<feature type="region of interest" description="Disordered" evidence="1">
    <location>
        <begin position="371"/>
        <end position="393"/>
    </location>
</feature>
<evidence type="ECO:0000256" key="3">
    <source>
        <dbReference type="SAM" id="SignalP"/>
    </source>
</evidence>
<gene>
    <name evidence="4" type="ORF">EKO23_23330</name>
</gene>
<dbReference type="SMART" id="SM00710">
    <property type="entry name" value="PbH1"/>
    <property type="match status" value="4"/>
</dbReference>
<dbReference type="OrthoDB" id="134475at2"/>
<reference evidence="4 5" key="1">
    <citation type="submission" date="2019-01" db="EMBL/GenBank/DDBJ databases">
        <title>Nocardioides guangzhouensis sp. nov., an actinobacterium isolated from soil.</title>
        <authorList>
            <person name="Fu Y."/>
            <person name="Cai Y."/>
            <person name="Lin Z."/>
            <person name="Chen P."/>
        </authorList>
    </citation>
    <scope>NUCLEOTIDE SEQUENCE [LARGE SCALE GENOMIC DNA]</scope>
    <source>
        <strain evidence="4 5">130</strain>
    </source>
</reference>
<dbReference type="InterPro" id="IPR006626">
    <property type="entry name" value="PbH1"/>
</dbReference>
<dbReference type="RefSeq" id="WP_134720886.1">
    <property type="nucleotide sequence ID" value="NZ_SDKM01000063.1"/>
</dbReference>
<dbReference type="InterPro" id="IPR015919">
    <property type="entry name" value="Cadherin-like_sf"/>
</dbReference>
<comment type="caution">
    <text evidence="4">The sequence shown here is derived from an EMBL/GenBank/DDBJ whole genome shotgun (WGS) entry which is preliminary data.</text>
</comment>
<evidence type="ECO:0000313" key="4">
    <source>
        <dbReference type="EMBL" id="RYP81616.1"/>
    </source>
</evidence>